<feature type="compositionally biased region" description="Low complexity" evidence="7">
    <location>
        <begin position="162"/>
        <end position="176"/>
    </location>
</feature>
<dbReference type="Pfam" id="PF00046">
    <property type="entry name" value="Homeodomain"/>
    <property type="match status" value="1"/>
</dbReference>
<dbReference type="PANTHER" id="PTHR24340">
    <property type="entry name" value="HOMEOBOX PROTEIN NKX"/>
    <property type="match status" value="1"/>
</dbReference>
<gene>
    <name evidence="9" type="ORF">ElyMa_000466300</name>
</gene>
<dbReference type="GO" id="GO:0030154">
    <property type="term" value="P:cell differentiation"/>
    <property type="evidence" value="ECO:0007669"/>
    <property type="project" value="TreeGrafter"/>
</dbReference>
<dbReference type="PROSITE" id="PS50071">
    <property type="entry name" value="HOMEOBOX_2"/>
    <property type="match status" value="1"/>
</dbReference>
<dbReference type="PROSITE" id="PS00027">
    <property type="entry name" value="HOMEOBOX_1"/>
    <property type="match status" value="1"/>
</dbReference>
<dbReference type="CDD" id="cd00086">
    <property type="entry name" value="homeodomain"/>
    <property type="match status" value="1"/>
</dbReference>
<dbReference type="PANTHER" id="PTHR24340:SF37">
    <property type="entry name" value="HOMEOBOX PROTEIN SLOU"/>
    <property type="match status" value="1"/>
</dbReference>
<feature type="compositionally biased region" description="Basic and acidic residues" evidence="7">
    <location>
        <begin position="227"/>
        <end position="242"/>
    </location>
</feature>
<feature type="compositionally biased region" description="Polar residues" evidence="7">
    <location>
        <begin position="349"/>
        <end position="364"/>
    </location>
</feature>
<dbReference type="Gene3D" id="1.10.10.60">
    <property type="entry name" value="Homeodomain-like"/>
    <property type="match status" value="1"/>
</dbReference>
<name>A0AAV4FSW4_9GAST</name>
<dbReference type="InterPro" id="IPR001356">
    <property type="entry name" value="HD"/>
</dbReference>
<dbReference type="GO" id="GO:0005634">
    <property type="term" value="C:nucleus"/>
    <property type="evidence" value="ECO:0007669"/>
    <property type="project" value="UniProtKB-SubCell"/>
</dbReference>
<protein>
    <submittedName>
        <fullName evidence="9">Homeobox protein slou-like</fullName>
    </submittedName>
</protein>
<dbReference type="InterPro" id="IPR017970">
    <property type="entry name" value="Homeobox_CS"/>
</dbReference>
<dbReference type="GO" id="GO:0000978">
    <property type="term" value="F:RNA polymerase II cis-regulatory region sequence-specific DNA binding"/>
    <property type="evidence" value="ECO:0007669"/>
    <property type="project" value="TreeGrafter"/>
</dbReference>
<evidence type="ECO:0000313" key="10">
    <source>
        <dbReference type="Proteomes" id="UP000762676"/>
    </source>
</evidence>
<proteinExistence type="predicted"/>
<evidence type="ECO:0000256" key="1">
    <source>
        <dbReference type="ARBA" id="ARBA00004123"/>
    </source>
</evidence>
<organism evidence="9 10">
    <name type="scientific">Elysia marginata</name>
    <dbReference type="NCBI Taxonomy" id="1093978"/>
    <lineage>
        <taxon>Eukaryota</taxon>
        <taxon>Metazoa</taxon>
        <taxon>Spiralia</taxon>
        <taxon>Lophotrochozoa</taxon>
        <taxon>Mollusca</taxon>
        <taxon>Gastropoda</taxon>
        <taxon>Heterobranchia</taxon>
        <taxon>Euthyneura</taxon>
        <taxon>Panpulmonata</taxon>
        <taxon>Sacoglossa</taxon>
        <taxon>Placobranchoidea</taxon>
        <taxon>Plakobranchidae</taxon>
        <taxon>Elysia</taxon>
    </lineage>
</organism>
<keyword evidence="4 5" id="KW-0539">Nucleus</keyword>
<feature type="region of interest" description="Disordered" evidence="7">
    <location>
        <begin position="402"/>
        <end position="534"/>
    </location>
</feature>
<evidence type="ECO:0000259" key="8">
    <source>
        <dbReference type="PROSITE" id="PS50071"/>
    </source>
</evidence>
<comment type="subcellular location">
    <subcellularLocation>
        <location evidence="1 5 6">Nucleus</location>
    </subcellularLocation>
</comment>
<dbReference type="AlphaFoldDB" id="A0AAV4FSW4"/>
<dbReference type="SUPFAM" id="SSF46689">
    <property type="entry name" value="Homeodomain-like"/>
    <property type="match status" value="1"/>
</dbReference>
<feature type="region of interest" description="Disordered" evidence="7">
    <location>
        <begin position="95"/>
        <end position="179"/>
    </location>
</feature>
<dbReference type="InterPro" id="IPR050394">
    <property type="entry name" value="Homeobox_NK-like"/>
</dbReference>
<dbReference type="PRINTS" id="PR00024">
    <property type="entry name" value="HOMEOBOX"/>
</dbReference>
<feature type="region of interest" description="Disordered" evidence="7">
    <location>
        <begin position="227"/>
        <end position="374"/>
    </location>
</feature>
<evidence type="ECO:0000256" key="3">
    <source>
        <dbReference type="ARBA" id="ARBA00023155"/>
    </source>
</evidence>
<dbReference type="InterPro" id="IPR020479">
    <property type="entry name" value="HD_metazoa"/>
</dbReference>
<reference evidence="9 10" key="1">
    <citation type="journal article" date="2021" name="Elife">
        <title>Chloroplast acquisition without the gene transfer in kleptoplastic sea slugs, Plakobranchus ocellatus.</title>
        <authorList>
            <person name="Maeda T."/>
            <person name="Takahashi S."/>
            <person name="Yoshida T."/>
            <person name="Shimamura S."/>
            <person name="Takaki Y."/>
            <person name="Nagai Y."/>
            <person name="Toyoda A."/>
            <person name="Suzuki Y."/>
            <person name="Arimoto A."/>
            <person name="Ishii H."/>
            <person name="Satoh N."/>
            <person name="Nishiyama T."/>
            <person name="Hasebe M."/>
            <person name="Maruyama T."/>
            <person name="Minagawa J."/>
            <person name="Obokata J."/>
            <person name="Shigenobu S."/>
        </authorList>
    </citation>
    <scope>NUCLEOTIDE SEQUENCE [LARGE SCALE GENOMIC DNA]</scope>
</reference>
<keyword evidence="10" id="KW-1185">Reference proteome</keyword>
<feature type="compositionally biased region" description="Polar residues" evidence="7">
    <location>
        <begin position="263"/>
        <end position="275"/>
    </location>
</feature>
<evidence type="ECO:0000313" key="9">
    <source>
        <dbReference type="EMBL" id="GFR75855.1"/>
    </source>
</evidence>
<feature type="DNA-binding region" description="Homeobox" evidence="5">
    <location>
        <begin position="531"/>
        <end position="590"/>
    </location>
</feature>
<sequence length="667" mass="71587">MPTAPAGTNSLRHSGLDKTDPEQLLQQHFILRDANMLGPLNNVSVQSKSSKVRTSIASFSMKDACSVSLPCTDPSTLALYQQSLGLMSRSGQRFVEKLSPSSKGGVHLETSSPSPDQPSSPLQQALASRSSPGMIFHSPTPRPGDRVEDSRATDLSDRRYSPYRLYRRPSSTSPTPQTQIAKSLCLVQSAETPTGLTSVAPSSSSLVYRNFTNTEANLSLTSIHLPREDSAREDSDRFKDNSPCDIKVSSRSLPGKKLDSILSKKTNSGSITTTKQDQEEQYKSSAVVAATNQPDRPSQSESPSLAASPKSNGVLTPPPPLKPSIPASLIGETPESTTEAAPLPPTPKPSSVSPQSQHPTCTSPPTKPANKPTAFSVVDILDPSKFTGSSSVSRVPVWNPWKISVPTRQPGKLAQDNGKSPSEAAGDKLVTSNTFSEMRAAQYKRKGLEDNVSVTSSQENFDPDDDVDMCENGGVGGNENNDLQKNRLCSDGLDSDNDFDDDHPDKVKVGDDLEAGDDGSGGLDGSKQGKPRRARTAFTYEQLVALENKFKTTRYLSVCERLNLALSLNLTETQVKIWFQNRRTKWKKQNPGLDVNSPTVPPTHGGFGSFSSPYSSMLYGQSGLSPYGLPSAATAGLVSPLSILRAHGSYGSGSNPAVYYPYFGQTT</sequence>
<evidence type="ECO:0000256" key="6">
    <source>
        <dbReference type="RuleBase" id="RU000682"/>
    </source>
</evidence>
<evidence type="ECO:0000256" key="5">
    <source>
        <dbReference type="PROSITE-ProRule" id="PRU00108"/>
    </source>
</evidence>
<dbReference type="EMBL" id="BMAT01000911">
    <property type="protein sequence ID" value="GFR75855.1"/>
    <property type="molecule type" value="Genomic_DNA"/>
</dbReference>
<feature type="compositionally biased region" description="Polar residues" evidence="7">
    <location>
        <begin position="290"/>
        <end position="314"/>
    </location>
</feature>
<dbReference type="GO" id="GO:0000981">
    <property type="term" value="F:DNA-binding transcription factor activity, RNA polymerase II-specific"/>
    <property type="evidence" value="ECO:0007669"/>
    <property type="project" value="InterPro"/>
</dbReference>
<comment type="caution">
    <text evidence="9">The sequence shown here is derived from an EMBL/GenBank/DDBJ whole genome shotgun (WGS) entry which is preliminary data.</text>
</comment>
<dbReference type="Proteomes" id="UP000762676">
    <property type="component" value="Unassembled WGS sequence"/>
</dbReference>
<evidence type="ECO:0000256" key="2">
    <source>
        <dbReference type="ARBA" id="ARBA00023125"/>
    </source>
</evidence>
<evidence type="ECO:0000256" key="7">
    <source>
        <dbReference type="SAM" id="MobiDB-lite"/>
    </source>
</evidence>
<feature type="domain" description="Homeobox" evidence="8">
    <location>
        <begin position="529"/>
        <end position="589"/>
    </location>
</feature>
<keyword evidence="2 5" id="KW-0238">DNA-binding</keyword>
<feature type="compositionally biased region" description="Low complexity" evidence="7">
    <location>
        <begin position="111"/>
        <end position="124"/>
    </location>
</feature>
<keyword evidence="3 5" id="KW-0371">Homeobox</keyword>
<accession>A0AAV4FSW4</accession>
<dbReference type="FunFam" id="1.10.10.60:FF:000836">
    <property type="match status" value="1"/>
</dbReference>
<dbReference type="InterPro" id="IPR009057">
    <property type="entry name" value="Homeodomain-like_sf"/>
</dbReference>
<feature type="compositionally biased region" description="Basic and acidic residues" evidence="7">
    <location>
        <begin position="143"/>
        <end position="160"/>
    </location>
</feature>
<evidence type="ECO:0000256" key="4">
    <source>
        <dbReference type="ARBA" id="ARBA00023242"/>
    </source>
</evidence>
<dbReference type="SMART" id="SM00389">
    <property type="entry name" value="HOX"/>
    <property type="match status" value="1"/>
</dbReference>
<feature type="compositionally biased region" description="Acidic residues" evidence="7">
    <location>
        <begin position="493"/>
        <end position="502"/>
    </location>
</feature>